<gene>
    <name evidence="8" type="ORF">JKL49_12405</name>
</gene>
<name>A0A941HX67_9CAUL</name>
<dbReference type="InterPro" id="IPR006977">
    <property type="entry name" value="Yip1_dom"/>
</dbReference>
<evidence type="ECO:0000313" key="9">
    <source>
        <dbReference type="Proteomes" id="UP000622580"/>
    </source>
</evidence>
<dbReference type="RefSeq" id="WP_215340912.1">
    <property type="nucleotide sequence ID" value="NZ_JAGSGD010000001.1"/>
</dbReference>
<feature type="transmembrane region" description="Helical" evidence="6">
    <location>
        <begin position="144"/>
        <end position="160"/>
    </location>
</feature>
<feature type="domain" description="Yip1" evidence="7">
    <location>
        <begin position="20"/>
        <end position="187"/>
    </location>
</feature>
<feature type="compositionally biased region" description="Basic and acidic residues" evidence="5">
    <location>
        <begin position="322"/>
        <end position="332"/>
    </location>
</feature>
<feature type="transmembrane region" description="Helical" evidence="6">
    <location>
        <begin position="42"/>
        <end position="65"/>
    </location>
</feature>
<proteinExistence type="predicted"/>
<evidence type="ECO:0000256" key="6">
    <source>
        <dbReference type="SAM" id="Phobius"/>
    </source>
</evidence>
<feature type="transmembrane region" description="Helical" evidence="6">
    <location>
        <begin position="85"/>
        <end position="106"/>
    </location>
</feature>
<keyword evidence="3 6" id="KW-1133">Transmembrane helix</keyword>
<evidence type="ECO:0000313" key="8">
    <source>
        <dbReference type="EMBL" id="MBR7620190.1"/>
    </source>
</evidence>
<accession>A0A941HX67</accession>
<protein>
    <submittedName>
        <fullName evidence="8">YIP1 family protein</fullName>
    </submittedName>
</protein>
<dbReference type="Proteomes" id="UP000622580">
    <property type="component" value="Unassembled WGS sequence"/>
</dbReference>
<feature type="region of interest" description="Disordered" evidence="5">
    <location>
        <begin position="322"/>
        <end position="341"/>
    </location>
</feature>
<feature type="transmembrane region" description="Helical" evidence="6">
    <location>
        <begin position="172"/>
        <end position="194"/>
    </location>
</feature>
<dbReference type="Pfam" id="PF04893">
    <property type="entry name" value="Yip1"/>
    <property type="match status" value="1"/>
</dbReference>
<sequence length="401" mass="41120">MSIVEPGSMGARLTARVRAILLEPKATWETIDQEPASLKGLYLTYVMPLAAIGPVAGFIGAVVFGNPKDGVAFHPPVLNALGAAVTAYLATLIGVMVLAVVINAFAPPFGATRNQVQAVKVAAYSGTAAWVAGIFLIFPPLAPLAFLAGIYSLYLLYLGLPRLMASARGKTAAYVVLAVAVSILINLVVTAIAAPIKRVGEGASAAGAVTAVPASRSHSVDMSKLEAAGEQLSAAAARAKDLEPIDPEVLKSFLPATAAGYRRTALRAGSLGSDGVSGVSAEASYAKGDGTYTLTITDLGEAGALAGIASAFNVESSTESGRRYDRIGKTPEGRMSTESYDNASKHGSYGVLVAERFMVQAEGDAAPMASLKAAVSGIDLARLQVLAKPRPDPDRPVPPAG</sequence>
<dbReference type="AlphaFoldDB" id="A0A941HX67"/>
<feature type="transmembrane region" description="Helical" evidence="6">
    <location>
        <begin position="118"/>
        <end position="138"/>
    </location>
</feature>
<evidence type="ECO:0000256" key="3">
    <source>
        <dbReference type="ARBA" id="ARBA00022989"/>
    </source>
</evidence>
<dbReference type="EMBL" id="JAGSGD010000001">
    <property type="protein sequence ID" value="MBR7620190.1"/>
    <property type="molecule type" value="Genomic_DNA"/>
</dbReference>
<evidence type="ECO:0000256" key="4">
    <source>
        <dbReference type="ARBA" id="ARBA00023136"/>
    </source>
</evidence>
<evidence type="ECO:0000256" key="1">
    <source>
        <dbReference type="ARBA" id="ARBA00004141"/>
    </source>
</evidence>
<keyword evidence="9" id="KW-1185">Reference proteome</keyword>
<evidence type="ECO:0000256" key="5">
    <source>
        <dbReference type="SAM" id="MobiDB-lite"/>
    </source>
</evidence>
<keyword evidence="4 6" id="KW-0472">Membrane</keyword>
<comment type="subcellular location">
    <subcellularLocation>
        <location evidence="1">Membrane</location>
        <topology evidence="1">Multi-pass membrane protein</topology>
    </subcellularLocation>
</comment>
<dbReference type="GO" id="GO:0016020">
    <property type="term" value="C:membrane"/>
    <property type="evidence" value="ECO:0007669"/>
    <property type="project" value="UniProtKB-SubCell"/>
</dbReference>
<comment type="caution">
    <text evidence="8">The sequence shown here is derived from an EMBL/GenBank/DDBJ whole genome shotgun (WGS) entry which is preliminary data.</text>
</comment>
<evidence type="ECO:0000256" key="2">
    <source>
        <dbReference type="ARBA" id="ARBA00022692"/>
    </source>
</evidence>
<organism evidence="8 9">
    <name type="scientific">Phenylobacterium glaciei</name>
    <dbReference type="NCBI Taxonomy" id="2803784"/>
    <lineage>
        <taxon>Bacteria</taxon>
        <taxon>Pseudomonadati</taxon>
        <taxon>Pseudomonadota</taxon>
        <taxon>Alphaproteobacteria</taxon>
        <taxon>Caulobacterales</taxon>
        <taxon>Caulobacteraceae</taxon>
        <taxon>Phenylobacterium</taxon>
    </lineage>
</organism>
<evidence type="ECO:0000259" key="7">
    <source>
        <dbReference type="Pfam" id="PF04893"/>
    </source>
</evidence>
<reference evidence="8" key="1">
    <citation type="submission" date="2021-04" db="EMBL/GenBank/DDBJ databases">
        <title>Draft genome assembly of strain Phenylobacterium sp. 20VBR1 using MiniION and Illumina platforms.</title>
        <authorList>
            <person name="Thomas F.A."/>
            <person name="Krishnan K.P."/>
            <person name="Sinha R.K."/>
        </authorList>
    </citation>
    <scope>NUCLEOTIDE SEQUENCE</scope>
    <source>
        <strain evidence="8">20VBR1</strain>
    </source>
</reference>
<keyword evidence="2 6" id="KW-0812">Transmembrane</keyword>